<dbReference type="GO" id="GO:0006364">
    <property type="term" value="P:rRNA processing"/>
    <property type="evidence" value="ECO:0007669"/>
    <property type="project" value="TreeGrafter"/>
</dbReference>
<dbReference type="InterPro" id="IPR012981">
    <property type="entry name" value="PIH1_N"/>
</dbReference>
<feature type="compositionally biased region" description="Polar residues" evidence="3">
    <location>
        <begin position="1"/>
        <end position="10"/>
    </location>
</feature>
<evidence type="ECO:0000256" key="3">
    <source>
        <dbReference type="SAM" id="MobiDB-lite"/>
    </source>
</evidence>
<dbReference type="Pfam" id="PF18201">
    <property type="entry name" value="PIH1_CS"/>
    <property type="match status" value="1"/>
</dbReference>
<dbReference type="Proteomes" id="UP000694428">
    <property type="component" value="Unplaced"/>
</dbReference>
<feature type="compositionally biased region" description="Basic residues" evidence="3">
    <location>
        <begin position="24"/>
        <end position="33"/>
    </location>
</feature>
<feature type="compositionally biased region" description="Basic and acidic residues" evidence="3">
    <location>
        <begin position="48"/>
        <end position="57"/>
    </location>
</feature>
<proteinExistence type="inferred from homology"/>
<feature type="domain" description="PIH1D1/2/3 CS-like" evidence="5">
    <location>
        <begin position="309"/>
        <end position="385"/>
    </location>
</feature>
<feature type="compositionally biased region" description="Low complexity" evidence="3">
    <location>
        <begin position="34"/>
        <end position="45"/>
    </location>
</feature>
<dbReference type="AlphaFoldDB" id="A0A8C9FW87"/>
<feature type="domain" description="PIH1 N-terminal" evidence="4">
    <location>
        <begin position="111"/>
        <end position="232"/>
    </location>
</feature>
<dbReference type="GO" id="GO:1990904">
    <property type="term" value="C:ribonucleoprotein complex"/>
    <property type="evidence" value="ECO:0007669"/>
    <property type="project" value="TreeGrafter"/>
</dbReference>
<evidence type="ECO:0000259" key="5">
    <source>
        <dbReference type="Pfam" id="PF18201"/>
    </source>
</evidence>
<dbReference type="Ensembl" id="ENSPSTT00000022089.1">
    <property type="protein sequence ID" value="ENSPSTP00000021052.1"/>
    <property type="gene ID" value="ENSPSTG00000015323.1"/>
</dbReference>
<organism evidence="6 7">
    <name type="scientific">Pavo cristatus</name>
    <name type="common">Indian peafowl</name>
    <name type="synonym">Blue peafowl</name>
    <dbReference type="NCBI Taxonomy" id="9049"/>
    <lineage>
        <taxon>Eukaryota</taxon>
        <taxon>Metazoa</taxon>
        <taxon>Chordata</taxon>
        <taxon>Craniata</taxon>
        <taxon>Vertebrata</taxon>
        <taxon>Euteleostomi</taxon>
        <taxon>Archelosauria</taxon>
        <taxon>Archosauria</taxon>
        <taxon>Dinosauria</taxon>
        <taxon>Saurischia</taxon>
        <taxon>Theropoda</taxon>
        <taxon>Coelurosauria</taxon>
        <taxon>Aves</taxon>
        <taxon>Neognathae</taxon>
        <taxon>Galloanserae</taxon>
        <taxon>Galliformes</taxon>
        <taxon>Phasianidae</taxon>
        <taxon>Phasianinae</taxon>
        <taxon>Pavo</taxon>
    </lineage>
</organism>
<dbReference type="Ensembl" id="ENSPSTT00000022262.1">
    <property type="protein sequence ID" value="ENSPSTP00000021215.1"/>
    <property type="gene ID" value="ENSPSTG00000015459.1"/>
</dbReference>
<dbReference type="PANTHER" id="PTHR22997">
    <property type="entry name" value="PIH1 DOMAIN-CONTAINING PROTEIN 1"/>
    <property type="match status" value="1"/>
</dbReference>
<dbReference type="Pfam" id="PF08190">
    <property type="entry name" value="PIH1"/>
    <property type="match status" value="1"/>
</dbReference>
<comment type="similarity">
    <text evidence="1">Belongs to the PIH1 family.</text>
</comment>
<evidence type="ECO:0000256" key="1">
    <source>
        <dbReference type="ARBA" id="ARBA00008511"/>
    </source>
</evidence>
<dbReference type="GO" id="GO:0005737">
    <property type="term" value="C:cytoplasm"/>
    <property type="evidence" value="ECO:0007669"/>
    <property type="project" value="TreeGrafter"/>
</dbReference>
<evidence type="ECO:0000313" key="7">
    <source>
        <dbReference type="Proteomes" id="UP000694428"/>
    </source>
</evidence>
<dbReference type="PANTHER" id="PTHR22997:SF6">
    <property type="entry name" value="PIH1 DOMAIN-CONTAINING PROTEIN 2"/>
    <property type="match status" value="1"/>
</dbReference>
<name>A0A8C9FW87_PAVCR</name>
<dbReference type="Ensembl" id="ENSPSTT00000008988.1">
    <property type="protein sequence ID" value="ENSPSTP00000008564.1"/>
    <property type="gene ID" value="ENSPSTG00000006044.1"/>
</dbReference>
<reference evidence="6" key="1">
    <citation type="submission" date="2025-05" db="UniProtKB">
        <authorList>
            <consortium name="Ensembl"/>
        </authorList>
    </citation>
    <scope>IDENTIFICATION</scope>
</reference>
<sequence length="390" mass="43055">MTFRSSTFPTGTRDILPPSTRSSAKPHCRRARSRLPAGSAAAGRPRGAGRDRKKEGTSGRLLLRDGGVMADAVLGQVARLWALLDEMAENQPQAYCRLLREQGAQAERFCARPEPRLCVRALPTAGERHPARGAACGPLFVNVCGWRRVPAPAEPRARIPVIAGPLQEAAGGGDSIIDIAYNPDVLQRREENPEAMEHLIHLTLKFIEEQCNLILSRSYKIESFKLKGSPERMWQRLTGGQLPPPRLGQNTEKELTLDQLLHSIEAEDRSDAPALLKEESITQSKVQLIEEMSSTEVPEELSTPAYEMTIVRDANNKPVRIKLKVELPKVSSVSECDLRISKDDVLIDVPEKYKLQLDLPELVDEETTTAVFNKGKGVLFITAPVAKPGQ</sequence>
<evidence type="ECO:0000313" key="6">
    <source>
        <dbReference type="Ensembl" id="ENSPSTP00000021052.1"/>
    </source>
</evidence>
<protein>
    <recommendedName>
        <fullName evidence="2">PIH1 domain-containing protein 2</fullName>
    </recommendedName>
</protein>
<evidence type="ECO:0000256" key="2">
    <source>
        <dbReference type="ARBA" id="ARBA00040541"/>
    </source>
</evidence>
<dbReference type="GO" id="GO:0097255">
    <property type="term" value="C:R2TP complex"/>
    <property type="evidence" value="ECO:0007669"/>
    <property type="project" value="TreeGrafter"/>
</dbReference>
<feature type="region of interest" description="Disordered" evidence="3">
    <location>
        <begin position="1"/>
        <end position="58"/>
    </location>
</feature>
<accession>A0A8C9FW87</accession>
<dbReference type="GO" id="GO:0000492">
    <property type="term" value="P:box C/D snoRNP assembly"/>
    <property type="evidence" value="ECO:0007669"/>
    <property type="project" value="TreeGrafter"/>
</dbReference>
<dbReference type="InterPro" id="IPR041442">
    <property type="entry name" value="PIH1D1/2/3_CS-like"/>
</dbReference>
<dbReference type="CDD" id="cd00298">
    <property type="entry name" value="ACD_sHsps_p23-like"/>
    <property type="match status" value="1"/>
</dbReference>
<keyword evidence="7" id="KW-1185">Reference proteome</keyword>
<evidence type="ECO:0000259" key="4">
    <source>
        <dbReference type="Pfam" id="PF08190"/>
    </source>
</evidence>
<dbReference type="InterPro" id="IPR050734">
    <property type="entry name" value="PIH1/Kintoun_subfamily"/>
</dbReference>